<organism evidence="2 3">
    <name type="scientific">Clonostachys rhizophaga</name>
    <dbReference type="NCBI Taxonomy" id="160324"/>
    <lineage>
        <taxon>Eukaryota</taxon>
        <taxon>Fungi</taxon>
        <taxon>Dikarya</taxon>
        <taxon>Ascomycota</taxon>
        <taxon>Pezizomycotina</taxon>
        <taxon>Sordariomycetes</taxon>
        <taxon>Hypocreomycetidae</taxon>
        <taxon>Hypocreales</taxon>
        <taxon>Bionectriaceae</taxon>
        <taxon>Clonostachys</taxon>
    </lineage>
</organism>
<dbReference type="PANTHER" id="PTHR24113">
    <property type="entry name" value="RAN GTPASE-ACTIVATING PROTEIN 1"/>
    <property type="match status" value="1"/>
</dbReference>
<evidence type="ECO:0000313" key="2">
    <source>
        <dbReference type="EMBL" id="CAH0026269.1"/>
    </source>
</evidence>
<dbReference type="InterPro" id="IPR032675">
    <property type="entry name" value="LRR_dom_sf"/>
</dbReference>
<evidence type="ECO:0000313" key="3">
    <source>
        <dbReference type="Proteomes" id="UP000696573"/>
    </source>
</evidence>
<name>A0A9N9VN03_9HYPO</name>
<reference evidence="2" key="1">
    <citation type="submission" date="2021-10" db="EMBL/GenBank/DDBJ databases">
        <authorList>
            <person name="Piombo E."/>
        </authorList>
    </citation>
    <scope>NUCLEOTIDE SEQUENCE</scope>
</reference>
<accession>A0A9N9VN03</accession>
<protein>
    <recommendedName>
        <fullName evidence="4">RNI-like protein</fullName>
    </recommendedName>
</protein>
<dbReference type="SMART" id="SM00368">
    <property type="entry name" value="LRR_RI"/>
    <property type="match status" value="6"/>
</dbReference>
<dbReference type="SUPFAM" id="SSF52047">
    <property type="entry name" value="RNI-like"/>
    <property type="match status" value="1"/>
</dbReference>
<dbReference type="InterPro" id="IPR001611">
    <property type="entry name" value="Leu-rich_rpt"/>
</dbReference>
<feature type="region of interest" description="Disordered" evidence="1">
    <location>
        <begin position="1"/>
        <end position="22"/>
    </location>
</feature>
<dbReference type="EMBL" id="CABFNQ020000719">
    <property type="protein sequence ID" value="CAH0026269.1"/>
    <property type="molecule type" value="Genomic_DNA"/>
</dbReference>
<dbReference type="OrthoDB" id="333024at2759"/>
<evidence type="ECO:0000256" key="1">
    <source>
        <dbReference type="SAM" id="MobiDB-lite"/>
    </source>
</evidence>
<proteinExistence type="predicted"/>
<evidence type="ECO:0008006" key="4">
    <source>
        <dbReference type="Google" id="ProtNLM"/>
    </source>
</evidence>
<dbReference type="GO" id="GO:0005096">
    <property type="term" value="F:GTPase activator activity"/>
    <property type="evidence" value="ECO:0007669"/>
    <property type="project" value="InterPro"/>
</dbReference>
<dbReference type="Gene3D" id="3.80.10.10">
    <property type="entry name" value="Ribonuclease Inhibitor"/>
    <property type="match status" value="2"/>
</dbReference>
<dbReference type="AlphaFoldDB" id="A0A9N9VN03"/>
<gene>
    <name evidence="2" type="ORF">CRHIZ90672A_00015038</name>
</gene>
<dbReference type="Pfam" id="PF13516">
    <property type="entry name" value="LRR_6"/>
    <property type="match status" value="1"/>
</dbReference>
<keyword evidence="3" id="KW-1185">Reference proteome</keyword>
<dbReference type="Proteomes" id="UP000696573">
    <property type="component" value="Unassembled WGS sequence"/>
</dbReference>
<sequence>MATATQIQLSSSPSLTTKPELEDGVNMEDMVHLAGLCRTSLNALNLNLPDLNLNLPYTADEIIKLPLDKHRVPDALFSLPRRKSARHAEAEALCRLLDPAHDGSLSALIRYDADRVRLRAWAALQRKYDRLIATKLHGRTTMGLSGGVGPGIPQPAWSSRITGQGPWDPVKKPISLDGCPAIPMPVQVAHEDELAPFFEHLQNGGTDNLDGIEDAVELDDGRGEPHYGVHGAEFRKGVVYEDGRMDLCKMVVGPDHIWKLMESLRSNKFVRHFLLGNNIIGPSGAAAIAKFIHDLPEQIETWYIAGNCINGASFTPLVDALVTSPAVRQVWLKRNPLGSGAAHDLFRLITQTENLNTLDLDQTELGDAGVAELFTKLAAYKGPDGFKLPLRNMYMNGCGISTKASQAIASFLSSPHCGLESLYMSCNPLGNDGALALASALRNAPCLARLSLQSVGASTQGVTALCEALAGHQAIRSIDLGQAFATQDLGQAYNYIEEGALPSIARMIQSTPRLEYLNLAHCPVTPPQLASLLTPAILESPSLLYYSAFPILPDPTKTEATFQPSRDHTLVDPGQRSKLQVASEKAIRAHVEAHVRARYGEDMTYVQFLADEKRWLVNDREVRKIDSVYRNRDAGLARRHLMTLVKDWDEDDRTLDEVMKVVGPVCTLRRR</sequence>
<dbReference type="InterPro" id="IPR027038">
    <property type="entry name" value="RanGap"/>
</dbReference>
<feature type="compositionally biased region" description="Polar residues" evidence="1">
    <location>
        <begin position="1"/>
        <end position="17"/>
    </location>
</feature>
<comment type="caution">
    <text evidence="2">The sequence shown here is derived from an EMBL/GenBank/DDBJ whole genome shotgun (WGS) entry which is preliminary data.</text>
</comment>